<proteinExistence type="predicted"/>
<accession>A0AAW0AM96</accession>
<sequence>MSKNGRRQRTRLQLSHRLSPPHLIMTRRRGRHETRCTCSLPYDTAEDKKAAKVRGAQPEGRRGRRMEAEAGSGVDRMSKIVQRMVGRAIYIHIYGAPASASAAESSWLSKDIPTSLHRLVKCYERRAALRSICERGKAAEAESVDKGYTTSKSASAILGRTTTIDSILHKSIRSVYSPSHPVSSPKHPKSPPRRWTLHPTLTPKIWVTSLRNPPDGRDAWGIDHRDPPVPVHLTRHPIRARAVKVDAVDRGTSYTLQRPAIEVESRDVSRGQSVDVS</sequence>
<name>A0AAW0AM96_9AGAR</name>
<dbReference type="AlphaFoldDB" id="A0AAW0AM96"/>
<feature type="compositionally biased region" description="Basic residues" evidence="1">
    <location>
        <begin position="186"/>
        <end position="196"/>
    </location>
</feature>
<evidence type="ECO:0000256" key="1">
    <source>
        <dbReference type="SAM" id="MobiDB-lite"/>
    </source>
</evidence>
<evidence type="ECO:0000313" key="2">
    <source>
        <dbReference type="EMBL" id="KAK7013675.1"/>
    </source>
</evidence>
<dbReference type="Proteomes" id="UP001362999">
    <property type="component" value="Unassembled WGS sequence"/>
</dbReference>
<comment type="caution">
    <text evidence="2">The sequence shown here is derived from an EMBL/GenBank/DDBJ whole genome shotgun (WGS) entry which is preliminary data.</text>
</comment>
<keyword evidence="3" id="KW-1185">Reference proteome</keyword>
<evidence type="ECO:0000313" key="3">
    <source>
        <dbReference type="Proteomes" id="UP001362999"/>
    </source>
</evidence>
<reference evidence="2 3" key="1">
    <citation type="journal article" date="2024" name="J Genomics">
        <title>Draft genome sequencing and assembly of Favolaschia claudopus CIRM-BRFM 2984 isolated from oak limbs.</title>
        <authorList>
            <person name="Navarro D."/>
            <person name="Drula E."/>
            <person name="Chaduli D."/>
            <person name="Cazenave R."/>
            <person name="Ahrendt S."/>
            <person name="Wang J."/>
            <person name="Lipzen A."/>
            <person name="Daum C."/>
            <person name="Barry K."/>
            <person name="Grigoriev I.V."/>
            <person name="Favel A."/>
            <person name="Rosso M.N."/>
            <person name="Martin F."/>
        </authorList>
    </citation>
    <scope>NUCLEOTIDE SEQUENCE [LARGE SCALE GENOMIC DNA]</scope>
    <source>
        <strain evidence="2 3">CIRM-BRFM 2984</strain>
    </source>
</reference>
<organism evidence="2 3">
    <name type="scientific">Favolaschia claudopus</name>
    <dbReference type="NCBI Taxonomy" id="2862362"/>
    <lineage>
        <taxon>Eukaryota</taxon>
        <taxon>Fungi</taxon>
        <taxon>Dikarya</taxon>
        <taxon>Basidiomycota</taxon>
        <taxon>Agaricomycotina</taxon>
        <taxon>Agaricomycetes</taxon>
        <taxon>Agaricomycetidae</taxon>
        <taxon>Agaricales</taxon>
        <taxon>Marasmiineae</taxon>
        <taxon>Mycenaceae</taxon>
        <taxon>Favolaschia</taxon>
    </lineage>
</organism>
<dbReference type="EMBL" id="JAWWNJ010000058">
    <property type="protein sequence ID" value="KAK7013675.1"/>
    <property type="molecule type" value="Genomic_DNA"/>
</dbReference>
<protein>
    <submittedName>
        <fullName evidence="2">Uncharacterized protein</fullName>
    </submittedName>
</protein>
<feature type="region of interest" description="Disordered" evidence="1">
    <location>
        <begin position="177"/>
        <end position="197"/>
    </location>
</feature>
<gene>
    <name evidence="2" type="ORF">R3P38DRAFT_3574850</name>
</gene>